<proteinExistence type="predicted"/>
<dbReference type="STRING" id="1185876.BN8_01149"/>
<dbReference type="Proteomes" id="UP000009309">
    <property type="component" value="Unassembled WGS sequence"/>
</dbReference>
<keyword evidence="2" id="KW-1185">Reference proteome</keyword>
<evidence type="ECO:0000313" key="2">
    <source>
        <dbReference type="Proteomes" id="UP000009309"/>
    </source>
</evidence>
<organism evidence="1 2">
    <name type="scientific">Fibrisoma limi BUZ 3</name>
    <dbReference type="NCBI Taxonomy" id="1185876"/>
    <lineage>
        <taxon>Bacteria</taxon>
        <taxon>Pseudomonadati</taxon>
        <taxon>Bacteroidota</taxon>
        <taxon>Cytophagia</taxon>
        <taxon>Cytophagales</taxon>
        <taxon>Spirosomataceae</taxon>
        <taxon>Fibrisoma</taxon>
    </lineage>
</organism>
<name>I2GE50_9BACT</name>
<accession>I2GE50</accession>
<gene>
    <name evidence="1" type="ORF">BN8_01149</name>
</gene>
<dbReference type="EMBL" id="CAIT01000005">
    <property type="protein sequence ID" value="CCH52175.1"/>
    <property type="molecule type" value="Genomic_DNA"/>
</dbReference>
<reference evidence="1 2" key="1">
    <citation type="journal article" date="2012" name="J. Bacteriol.">
        <title>Genome Sequence of the Filamentous Bacterium Fibrisoma limi BUZ 3T.</title>
        <authorList>
            <person name="Filippini M."/>
            <person name="Qi W."/>
            <person name="Jaenicke S."/>
            <person name="Goesmann A."/>
            <person name="Smits T.H."/>
            <person name="Bagheri H.C."/>
        </authorList>
    </citation>
    <scope>NUCLEOTIDE SEQUENCE [LARGE SCALE GENOMIC DNA]</scope>
    <source>
        <strain evidence="2">BUZ 3T</strain>
    </source>
</reference>
<dbReference type="AlphaFoldDB" id="I2GE50"/>
<evidence type="ECO:0000313" key="1">
    <source>
        <dbReference type="EMBL" id="CCH52175.1"/>
    </source>
</evidence>
<protein>
    <submittedName>
        <fullName evidence="1">Uncharacterized protein</fullName>
    </submittedName>
</protein>
<comment type="caution">
    <text evidence="1">The sequence shown here is derived from an EMBL/GenBank/DDBJ whole genome shotgun (WGS) entry which is preliminary data.</text>
</comment>
<sequence>MQEGKIGVSVGGLYNRHKKALQTSTSGGRSFVYLLSVVFTTYASLL</sequence>